<feature type="domain" description="Tyr recombinase" evidence="6">
    <location>
        <begin position="157"/>
        <end position="349"/>
    </location>
</feature>
<evidence type="ECO:0000256" key="5">
    <source>
        <dbReference type="SAM" id="MobiDB-lite"/>
    </source>
</evidence>
<evidence type="ECO:0000259" key="7">
    <source>
        <dbReference type="PROSITE" id="PS51900"/>
    </source>
</evidence>
<sequence>MTTPRENYREAQGTLQRGVERGEVIASDADLIRELCNAFDPENMTVSLPSTGEYANDTKPKKANTLLYWMQHLKRVSERLQYDPYNTSLSDASAQDINQLMTDLRTGRHPDVKDGGLANNTIRNEQGCVRRFYRYHTDLGIDPNDITLISGDKTHVDDRDMLTKEEITNIRDAADHPRDLAIFDLLLYTGQRNTAIRSLRLKDVDLDEGVYYLNTDSDGLKGADENGTKRPLLGAVGSIREWLRYHPFPDNPDAYLITPKPRYSNPEPDSMVSRNTMQYALKNLKEEAGIDKPLNPHAVRHNFVTIAKREYKMDDATVKHLIGHAPDSDVMETTYSHLSDEDHIRAAEEAAGIREPDDKSSLSPDICHCGEPLGPDAKACPRCGTVYTPDAKSAKDQIESDMKESYKEAGRAGDSQAIDDIEDVDELLEDPAIKKALIEKLQED</sequence>
<dbReference type="InterPro" id="IPR002104">
    <property type="entry name" value="Integrase_catalytic"/>
</dbReference>
<dbReference type="InterPro" id="IPR050090">
    <property type="entry name" value="Tyrosine_recombinase_XerCD"/>
</dbReference>
<dbReference type="PANTHER" id="PTHR30349">
    <property type="entry name" value="PHAGE INTEGRASE-RELATED"/>
    <property type="match status" value="1"/>
</dbReference>
<feature type="domain" description="Core-binding (CB)" evidence="7">
    <location>
        <begin position="26"/>
        <end position="137"/>
    </location>
</feature>
<accession>A0A8T4GHV1</accession>
<dbReference type="Proteomes" id="UP000823588">
    <property type="component" value="Unassembled WGS sequence"/>
</dbReference>
<dbReference type="GO" id="GO:0015074">
    <property type="term" value="P:DNA integration"/>
    <property type="evidence" value="ECO:0007669"/>
    <property type="project" value="UniProtKB-KW"/>
</dbReference>
<keyword evidence="1" id="KW-0229">DNA integration</keyword>
<comment type="caution">
    <text evidence="8">The sequence shown here is derived from an EMBL/GenBank/DDBJ whole genome shotgun (WGS) entry which is preliminary data.</text>
</comment>
<evidence type="ECO:0000259" key="6">
    <source>
        <dbReference type="PROSITE" id="PS51898"/>
    </source>
</evidence>
<organism evidence="8 9">
    <name type="scientific">Halorubrum alkaliphilum</name>
    <dbReference type="NCBI Taxonomy" id="261290"/>
    <lineage>
        <taxon>Archaea</taxon>
        <taxon>Methanobacteriati</taxon>
        <taxon>Methanobacteriota</taxon>
        <taxon>Stenosarchaea group</taxon>
        <taxon>Halobacteria</taxon>
        <taxon>Halobacteriales</taxon>
        <taxon>Haloferacaceae</taxon>
        <taxon>Halorubrum</taxon>
    </lineage>
</organism>
<evidence type="ECO:0000256" key="3">
    <source>
        <dbReference type="ARBA" id="ARBA00023172"/>
    </source>
</evidence>
<dbReference type="RefSeq" id="WP_209485106.1">
    <property type="nucleotide sequence ID" value="NZ_JAGGKQ010000011.1"/>
</dbReference>
<dbReference type="AlphaFoldDB" id="A0A8T4GHV1"/>
<dbReference type="GO" id="GO:0006310">
    <property type="term" value="P:DNA recombination"/>
    <property type="evidence" value="ECO:0007669"/>
    <property type="project" value="UniProtKB-KW"/>
</dbReference>
<protein>
    <submittedName>
        <fullName evidence="8">Integrase</fullName>
    </submittedName>
</protein>
<evidence type="ECO:0000256" key="1">
    <source>
        <dbReference type="ARBA" id="ARBA00022908"/>
    </source>
</evidence>
<dbReference type="PROSITE" id="PS51900">
    <property type="entry name" value="CB"/>
    <property type="match status" value="1"/>
</dbReference>
<keyword evidence="3" id="KW-0233">DNA recombination</keyword>
<dbReference type="InterPro" id="IPR013762">
    <property type="entry name" value="Integrase-like_cat_sf"/>
</dbReference>
<dbReference type="GO" id="GO:0003677">
    <property type="term" value="F:DNA binding"/>
    <property type="evidence" value="ECO:0007669"/>
    <property type="project" value="UniProtKB-UniRule"/>
</dbReference>
<keyword evidence="9" id="KW-1185">Reference proteome</keyword>
<proteinExistence type="predicted"/>
<evidence type="ECO:0000313" key="8">
    <source>
        <dbReference type="EMBL" id="MBP1922702.1"/>
    </source>
</evidence>
<dbReference type="EMBL" id="JAGGKQ010000011">
    <property type="protein sequence ID" value="MBP1922702.1"/>
    <property type="molecule type" value="Genomic_DNA"/>
</dbReference>
<dbReference type="PANTHER" id="PTHR30349:SF41">
    <property type="entry name" value="INTEGRASE_RECOMBINASE PROTEIN MJ0367-RELATED"/>
    <property type="match status" value="1"/>
</dbReference>
<evidence type="ECO:0000313" key="9">
    <source>
        <dbReference type="Proteomes" id="UP000823588"/>
    </source>
</evidence>
<keyword evidence="2 4" id="KW-0238">DNA-binding</keyword>
<evidence type="ECO:0000256" key="4">
    <source>
        <dbReference type="PROSITE-ProRule" id="PRU01248"/>
    </source>
</evidence>
<dbReference type="InterPro" id="IPR011010">
    <property type="entry name" value="DNA_brk_join_enz"/>
</dbReference>
<gene>
    <name evidence="8" type="ORF">J2751_001716</name>
</gene>
<evidence type="ECO:0000256" key="2">
    <source>
        <dbReference type="ARBA" id="ARBA00023125"/>
    </source>
</evidence>
<reference evidence="8" key="1">
    <citation type="submission" date="2021-03" db="EMBL/GenBank/DDBJ databases">
        <title>Genomic Encyclopedia of Type Strains, Phase IV (KMG-IV): sequencing the most valuable type-strain genomes for metagenomic binning, comparative biology and taxonomic classification.</title>
        <authorList>
            <person name="Goeker M."/>
        </authorList>
    </citation>
    <scope>NUCLEOTIDE SEQUENCE</scope>
    <source>
        <strain evidence="8">DSM 23564</strain>
    </source>
</reference>
<dbReference type="SUPFAM" id="SSF56349">
    <property type="entry name" value="DNA breaking-rejoining enzymes"/>
    <property type="match status" value="1"/>
</dbReference>
<dbReference type="InterPro" id="IPR044068">
    <property type="entry name" value="CB"/>
</dbReference>
<dbReference type="Gene3D" id="1.10.443.10">
    <property type="entry name" value="Intergrase catalytic core"/>
    <property type="match status" value="1"/>
</dbReference>
<name>A0A8T4GHV1_9EURY</name>
<feature type="compositionally biased region" description="Basic and acidic residues" evidence="5">
    <location>
        <begin position="392"/>
        <end position="411"/>
    </location>
</feature>
<feature type="region of interest" description="Disordered" evidence="5">
    <location>
        <begin position="392"/>
        <end position="418"/>
    </location>
</feature>
<dbReference type="OrthoDB" id="144892at2157"/>
<dbReference type="Pfam" id="PF00589">
    <property type="entry name" value="Phage_integrase"/>
    <property type="match status" value="1"/>
</dbReference>
<dbReference type="CDD" id="cd00397">
    <property type="entry name" value="DNA_BRE_C"/>
    <property type="match status" value="1"/>
</dbReference>
<dbReference type="PROSITE" id="PS51898">
    <property type="entry name" value="TYR_RECOMBINASE"/>
    <property type="match status" value="1"/>
</dbReference>